<evidence type="ECO:0008006" key="4">
    <source>
        <dbReference type="Google" id="ProtNLM"/>
    </source>
</evidence>
<keyword evidence="1" id="KW-0732">Signal</keyword>
<dbReference type="Proteomes" id="UP000757232">
    <property type="component" value="Unassembled WGS sequence"/>
</dbReference>
<feature type="chain" id="PRO_5040484191" description="Glycoside hydrolase subgroup catalytic core" evidence="1">
    <location>
        <begin position="26"/>
        <end position="555"/>
    </location>
</feature>
<dbReference type="InterPro" id="IPR017853">
    <property type="entry name" value="GH"/>
</dbReference>
<dbReference type="SUPFAM" id="SSF51445">
    <property type="entry name" value="(Trans)glycosidases"/>
    <property type="match status" value="1"/>
</dbReference>
<feature type="signal peptide" evidence="1">
    <location>
        <begin position="1"/>
        <end position="25"/>
    </location>
</feature>
<organism evidence="2 3">
    <name type="scientific">Sanghuangporus baumii</name>
    <name type="common">Phellinus baumii</name>
    <dbReference type="NCBI Taxonomy" id="108892"/>
    <lineage>
        <taxon>Eukaryota</taxon>
        <taxon>Fungi</taxon>
        <taxon>Dikarya</taxon>
        <taxon>Basidiomycota</taxon>
        <taxon>Agaricomycotina</taxon>
        <taxon>Agaricomycetes</taxon>
        <taxon>Hymenochaetales</taxon>
        <taxon>Hymenochaetaceae</taxon>
        <taxon>Sanghuangporus</taxon>
    </lineage>
</organism>
<reference evidence="2" key="1">
    <citation type="submission" date="2016-06" db="EMBL/GenBank/DDBJ databases">
        <title>Draft Genome sequence of the fungus Inonotus baumii.</title>
        <authorList>
            <person name="Zhu H."/>
            <person name="Lin W."/>
        </authorList>
    </citation>
    <scope>NUCLEOTIDE SEQUENCE</scope>
    <source>
        <strain evidence="2">821</strain>
    </source>
</reference>
<comment type="caution">
    <text evidence="2">The sequence shown here is derived from an EMBL/GenBank/DDBJ whole genome shotgun (WGS) entry which is preliminary data.</text>
</comment>
<dbReference type="AlphaFoldDB" id="A0A9Q5I4R3"/>
<dbReference type="EMBL" id="LNZH02000085">
    <property type="protein sequence ID" value="OCB91484.1"/>
    <property type="molecule type" value="Genomic_DNA"/>
</dbReference>
<evidence type="ECO:0000313" key="3">
    <source>
        <dbReference type="Proteomes" id="UP000757232"/>
    </source>
</evidence>
<proteinExistence type="predicted"/>
<sequence length="555" mass="60717">MKSPQSLTTLSVVFFLLARSHRVVAQDTWCGKHYMAGSSVIEPGGQFQVPETSSEPLLVFRCAPAIQPYLAEDTSASIIIDSRVTNLKIADTTPIESVEKTARSGLHVSISVNGRALTSGRVPMNASAHELPFSLAPLRPQTNEFNVNCIAQTDDGQTFRSNTTLLRLPNRTDGGSVTKMDLRTGAMLVKNETTNTWDTLFPLGFYTSFGGYLDTNLTVLDDLKERGITIVHPVPTFDNITAFAEVLDHMEQLGLYLMYDMRFTYMNATSVTEQVNNIKTRKNLLLWYTGDEPDGTSDPLDAPLSAYELIKSLDGAYHPVSLVLNCQNYFFADYITGADVVMQDAYPIGINATFSVRWNTPCTRDYGDCGCDNCVGSFLDISNRMDEFAERLDVLGESRTKTVWAVPQAFGGSEYWSRAPTGNEWLVESILSINHGATGIVPWDDPTPPDIKDAATALAHALPTIKSFIFDPEHVFSSVRSSNSNLVDVGLWTIGHRTLLLATNMVNSSISVPVDLPSQSRRATQVLNSGGAVEVQGRRAAVSLDGLGSVAFVIE</sequence>
<accession>A0A9Q5I4R3</accession>
<protein>
    <recommendedName>
        <fullName evidence="4">Glycoside hydrolase subgroup catalytic core</fullName>
    </recommendedName>
</protein>
<evidence type="ECO:0000313" key="2">
    <source>
        <dbReference type="EMBL" id="OCB91484.1"/>
    </source>
</evidence>
<evidence type="ECO:0000256" key="1">
    <source>
        <dbReference type="SAM" id="SignalP"/>
    </source>
</evidence>
<keyword evidence="3" id="KW-1185">Reference proteome</keyword>
<name>A0A9Q5I4R3_SANBA</name>
<gene>
    <name evidence="2" type="ORF">A7U60_g1259</name>
</gene>
<dbReference type="OrthoDB" id="2338662at2759"/>